<dbReference type="Gene3D" id="3.30.710.10">
    <property type="entry name" value="Potassium Channel Kv1.1, Chain A"/>
    <property type="match status" value="1"/>
</dbReference>
<dbReference type="InterPro" id="IPR011333">
    <property type="entry name" value="SKP1/BTB/POZ_sf"/>
</dbReference>
<accession>A0A364N8Q2</accession>
<dbReference type="STRING" id="183478.A0A364N8Q2"/>
<dbReference type="InterPro" id="IPR000210">
    <property type="entry name" value="BTB/POZ_dom"/>
</dbReference>
<dbReference type="PANTHER" id="PTHR47843">
    <property type="entry name" value="BTB DOMAIN-CONTAINING PROTEIN-RELATED"/>
    <property type="match status" value="1"/>
</dbReference>
<dbReference type="PROSITE" id="PS50097">
    <property type="entry name" value="BTB"/>
    <property type="match status" value="1"/>
</dbReference>
<dbReference type="SUPFAM" id="SSF54695">
    <property type="entry name" value="POZ domain"/>
    <property type="match status" value="1"/>
</dbReference>
<comment type="caution">
    <text evidence="2">The sequence shown here is derived from an EMBL/GenBank/DDBJ whole genome shotgun (WGS) entry which is preliminary data.</text>
</comment>
<feature type="domain" description="BTB" evidence="1">
    <location>
        <begin position="23"/>
        <end position="87"/>
    </location>
</feature>
<dbReference type="Proteomes" id="UP000249619">
    <property type="component" value="Unassembled WGS sequence"/>
</dbReference>
<dbReference type="EMBL" id="QGDH01000032">
    <property type="protein sequence ID" value="RAR13679.1"/>
    <property type="molecule type" value="Genomic_DNA"/>
</dbReference>
<evidence type="ECO:0000259" key="1">
    <source>
        <dbReference type="PROSITE" id="PS50097"/>
    </source>
</evidence>
<keyword evidence="3" id="KW-1185">Reference proteome</keyword>
<dbReference type="OrthoDB" id="6359816at2759"/>
<dbReference type="AlphaFoldDB" id="A0A364N8Q2"/>
<name>A0A364N8Q2_STELY</name>
<dbReference type="PANTHER" id="PTHR47843:SF5">
    <property type="entry name" value="BTB_POZ DOMAIN PROTEIN"/>
    <property type="match status" value="1"/>
</dbReference>
<organism evidence="2 3">
    <name type="scientific">Stemphylium lycopersici</name>
    <name type="common">Tomato gray leaf spot disease fungus</name>
    <name type="synonym">Thyrospora lycopersici</name>
    <dbReference type="NCBI Taxonomy" id="183478"/>
    <lineage>
        <taxon>Eukaryota</taxon>
        <taxon>Fungi</taxon>
        <taxon>Dikarya</taxon>
        <taxon>Ascomycota</taxon>
        <taxon>Pezizomycotina</taxon>
        <taxon>Dothideomycetes</taxon>
        <taxon>Pleosporomycetidae</taxon>
        <taxon>Pleosporales</taxon>
        <taxon>Pleosporineae</taxon>
        <taxon>Pleosporaceae</taxon>
        <taxon>Stemphylium</taxon>
    </lineage>
</organism>
<evidence type="ECO:0000313" key="3">
    <source>
        <dbReference type="Proteomes" id="UP000249619"/>
    </source>
</evidence>
<sequence>MAGASRQQLLATFKDLLASGAFSDLTLTCGADTYRVHKNIVCSRADFFARAVKFGGKETEQGQVDLPDDEPFIVKLLIQYIYEGEYEPCLPDDDYSSVVATETKPTSKKKHRNSHTYNYGFPHSCLPYRYSCNDPNVCPHHTCGSHCGYQCAEFTCATCKPNPPTIQGPPDQLITHAKMYEIADKYNVTGLKELVKEKFNRACQNFWDDANFAIAAHHAFSTTPETDKGLRDVVSKTIAEHMEALVKKPEVETLLTEFNGLAFRLLKMKMEAGWK</sequence>
<protein>
    <recommendedName>
        <fullName evidence="1">BTB domain-containing protein</fullName>
    </recommendedName>
</protein>
<evidence type="ECO:0000313" key="2">
    <source>
        <dbReference type="EMBL" id="RAR13679.1"/>
    </source>
</evidence>
<gene>
    <name evidence="2" type="ORF">DDE83_003002</name>
</gene>
<dbReference type="Pfam" id="PF00651">
    <property type="entry name" value="BTB"/>
    <property type="match status" value="1"/>
</dbReference>
<dbReference type="CDD" id="cd18186">
    <property type="entry name" value="BTB_POZ_ZBTB_KLHL-like"/>
    <property type="match status" value="1"/>
</dbReference>
<proteinExistence type="predicted"/>
<reference evidence="3" key="1">
    <citation type="submission" date="2018-05" db="EMBL/GenBank/DDBJ databases">
        <title>Draft genome sequence of Stemphylium lycopersici strain CIDEFI 213.</title>
        <authorList>
            <person name="Medina R."/>
            <person name="Franco M.E.E."/>
            <person name="Lucentini C.G."/>
            <person name="Saparrat M.C.N."/>
            <person name="Balatti P.A."/>
        </authorList>
    </citation>
    <scope>NUCLEOTIDE SEQUENCE [LARGE SCALE GENOMIC DNA]</scope>
    <source>
        <strain evidence="3">CIDEFI 213</strain>
    </source>
</reference>